<name>A0A286GU13_9PROT</name>
<accession>A0A286GU13</accession>
<comment type="similarity">
    <text evidence="5">Belongs to the pyruvate, phosphate/water dikinase regulatory protein family. PDRP subfamily.</text>
</comment>
<dbReference type="Proteomes" id="UP000219621">
    <property type="component" value="Unassembled WGS sequence"/>
</dbReference>
<evidence type="ECO:0000256" key="3">
    <source>
        <dbReference type="ARBA" id="ARBA00022741"/>
    </source>
</evidence>
<sequence length="274" mass="30855">MRSFHLHLVSDSSGETVSAIARACLVQLTDVHPDQHLWWLVRTRGQAVRVLEGVREHPGVVLCTVVDPEIRSLLEQGCREAEVPFIPVLDPVMQTLGAYLQVELGREPGRQHLPDADYFRRIDAMHYAIEMDDGQGMERLEEADVIIMGVSRTSKTPTCMYLANRGLKAANVPMVPGIGIPPEVLACKRPLMVALTRDPRSLADIRRTRLRVMNDAANAEYADVERVREEVQEARRMFTRHGWPVIDVTRRSIEETAATIMQLHRNRLAKVGGV</sequence>
<comment type="catalytic activity">
    <reaction evidence="5">
        <text>N(tele)-phospho-L-histidyl/O-phospho-L-threonyl-[pyruvate, phosphate dikinase] + phosphate + H(+) = N(tele)-phospho-L-histidyl/L-threonyl-[pyruvate, phosphate dikinase] + diphosphate</text>
        <dbReference type="Rhea" id="RHEA:43696"/>
        <dbReference type="Rhea" id="RHEA-COMP:10650"/>
        <dbReference type="Rhea" id="RHEA-COMP:10651"/>
        <dbReference type="ChEBI" id="CHEBI:15378"/>
        <dbReference type="ChEBI" id="CHEBI:30013"/>
        <dbReference type="ChEBI" id="CHEBI:33019"/>
        <dbReference type="ChEBI" id="CHEBI:43474"/>
        <dbReference type="ChEBI" id="CHEBI:61977"/>
        <dbReference type="ChEBI" id="CHEBI:83586"/>
        <dbReference type="EC" id="2.7.4.27"/>
    </reaction>
</comment>
<dbReference type="PANTHER" id="PTHR31756:SF3">
    <property type="entry name" value="PYRUVATE, PHOSPHATE DIKINASE REGULATORY PROTEIN 1, CHLOROPLASTIC"/>
    <property type="match status" value="1"/>
</dbReference>
<dbReference type="OrthoDB" id="9782201at2"/>
<evidence type="ECO:0000256" key="2">
    <source>
        <dbReference type="ARBA" id="ARBA00022679"/>
    </source>
</evidence>
<keyword evidence="3 5" id="KW-0547">Nucleotide-binding</keyword>
<evidence type="ECO:0000313" key="6">
    <source>
        <dbReference type="EMBL" id="SOD98952.1"/>
    </source>
</evidence>
<organism evidence="6 7">
    <name type="scientific">Caenispirillum bisanense</name>
    <dbReference type="NCBI Taxonomy" id="414052"/>
    <lineage>
        <taxon>Bacteria</taxon>
        <taxon>Pseudomonadati</taxon>
        <taxon>Pseudomonadota</taxon>
        <taxon>Alphaproteobacteria</taxon>
        <taxon>Rhodospirillales</taxon>
        <taxon>Novispirillaceae</taxon>
        <taxon>Caenispirillum</taxon>
    </lineage>
</organism>
<dbReference type="GO" id="GO:0043531">
    <property type="term" value="F:ADP binding"/>
    <property type="evidence" value="ECO:0007669"/>
    <property type="project" value="UniProtKB-UniRule"/>
</dbReference>
<proteinExistence type="inferred from homology"/>
<dbReference type="GO" id="GO:0005524">
    <property type="term" value="F:ATP binding"/>
    <property type="evidence" value="ECO:0007669"/>
    <property type="project" value="InterPro"/>
</dbReference>
<dbReference type="EC" id="2.7.11.32" evidence="5"/>
<dbReference type="EC" id="2.7.4.27" evidence="5"/>
<evidence type="ECO:0000256" key="1">
    <source>
        <dbReference type="ARBA" id="ARBA00022527"/>
    </source>
</evidence>
<keyword evidence="4 5" id="KW-0418">Kinase</keyword>
<comment type="function">
    <text evidence="5">Bifunctional serine/threonine kinase and phosphorylase involved in the regulation of the pyruvate, phosphate dikinase (PPDK) by catalyzing its phosphorylation/dephosphorylation.</text>
</comment>
<evidence type="ECO:0000256" key="4">
    <source>
        <dbReference type="ARBA" id="ARBA00022777"/>
    </source>
</evidence>
<keyword evidence="1 5" id="KW-0723">Serine/threonine-protein kinase</keyword>
<dbReference type="Pfam" id="PF03618">
    <property type="entry name" value="Kinase-PPPase"/>
    <property type="match status" value="1"/>
</dbReference>
<dbReference type="GO" id="GO:0016776">
    <property type="term" value="F:phosphotransferase activity, phosphate group as acceptor"/>
    <property type="evidence" value="ECO:0007669"/>
    <property type="project" value="UniProtKB-UniRule"/>
</dbReference>
<dbReference type="PANTHER" id="PTHR31756">
    <property type="entry name" value="PYRUVATE, PHOSPHATE DIKINASE REGULATORY PROTEIN 1, CHLOROPLASTIC"/>
    <property type="match status" value="1"/>
</dbReference>
<dbReference type="NCBIfam" id="NF003742">
    <property type="entry name" value="PRK05339.1"/>
    <property type="match status" value="1"/>
</dbReference>
<reference evidence="6 7" key="1">
    <citation type="submission" date="2017-09" db="EMBL/GenBank/DDBJ databases">
        <authorList>
            <person name="Ehlers B."/>
            <person name="Leendertz F.H."/>
        </authorList>
    </citation>
    <scope>NUCLEOTIDE SEQUENCE [LARGE SCALE GENOMIC DNA]</scope>
    <source>
        <strain evidence="6 7">USBA 140</strain>
    </source>
</reference>
<dbReference type="AlphaFoldDB" id="A0A286GU13"/>
<protein>
    <recommendedName>
        <fullName evidence="5">Putative pyruvate, phosphate dikinase regulatory protein</fullName>
        <shortName evidence="5">PPDK regulatory protein</shortName>
        <ecNumber evidence="5">2.7.11.32</ecNumber>
        <ecNumber evidence="5">2.7.4.27</ecNumber>
    </recommendedName>
</protein>
<dbReference type="InterPro" id="IPR005177">
    <property type="entry name" value="Kinase-pyrophosphorylase"/>
</dbReference>
<feature type="binding site" evidence="5">
    <location>
        <begin position="149"/>
        <end position="156"/>
    </location>
    <ligand>
        <name>ADP</name>
        <dbReference type="ChEBI" id="CHEBI:456216"/>
    </ligand>
</feature>
<dbReference type="GO" id="GO:0004674">
    <property type="term" value="F:protein serine/threonine kinase activity"/>
    <property type="evidence" value="ECO:0007669"/>
    <property type="project" value="UniProtKB-UniRule"/>
</dbReference>
<keyword evidence="2 5" id="KW-0808">Transferase</keyword>
<dbReference type="EMBL" id="OCNJ01000008">
    <property type="protein sequence ID" value="SOD98952.1"/>
    <property type="molecule type" value="Genomic_DNA"/>
</dbReference>
<keyword evidence="7" id="KW-1185">Reference proteome</keyword>
<dbReference type="HAMAP" id="MF_00921">
    <property type="entry name" value="PDRP"/>
    <property type="match status" value="1"/>
</dbReference>
<dbReference type="InterPro" id="IPR026565">
    <property type="entry name" value="PPDK_reg"/>
</dbReference>
<gene>
    <name evidence="6" type="ORF">SAMN05421508_108157</name>
</gene>
<evidence type="ECO:0000256" key="5">
    <source>
        <dbReference type="HAMAP-Rule" id="MF_00921"/>
    </source>
</evidence>
<comment type="catalytic activity">
    <reaction evidence="5">
        <text>N(tele)-phospho-L-histidyl/L-threonyl-[pyruvate, phosphate dikinase] + ADP = N(tele)-phospho-L-histidyl/O-phospho-L-threonyl-[pyruvate, phosphate dikinase] + AMP + H(+)</text>
        <dbReference type="Rhea" id="RHEA:43692"/>
        <dbReference type="Rhea" id="RHEA-COMP:10650"/>
        <dbReference type="Rhea" id="RHEA-COMP:10651"/>
        <dbReference type="ChEBI" id="CHEBI:15378"/>
        <dbReference type="ChEBI" id="CHEBI:30013"/>
        <dbReference type="ChEBI" id="CHEBI:61977"/>
        <dbReference type="ChEBI" id="CHEBI:83586"/>
        <dbReference type="ChEBI" id="CHEBI:456215"/>
        <dbReference type="ChEBI" id="CHEBI:456216"/>
        <dbReference type="EC" id="2.7.11.32"/>
    </reaction>
</comment>
<dbReference type="RefSeq" id="WP_097280556.1">
    <property type="nucleotide sequence ID" value="NZ_OCNJ01000008.1"/>
</dbReference>
<evidence type="ECO:0000313" key="7">
    <source>
        <dbReference type="Proteomes" id="UP000219621"/>
    </source>
</evidence>